<gene>
    <name evidence="2" type="ORF">SAMN02910262_02388</name>
</gene>
<evidence type="ECO:0000313" key="2">
    <source>
        <dbReference type="EMBL" id="SFR88080.1"/>
    </source>
</evidence>
<dbReference type="Proteomes" id="UP000214760">
    <property type="component" value="Unassembled WGS sequence"/>
</dbReference>
<reference evidence="2 3" key="1">
    <citation type="submission" date="2016-10" db="EMBL/GenBank/DDBJ databases">
        <authorList>
            <person name="de Groot N.N."/>
        </authorList>
    </citation>
    <scope>NUCLEOTIDE SEQUENCE [LARGE SCALE GENOMIC DNA]</scope>
    <source>
        <strain evidence="2 3">F</strain>
    </source>
</reference>
<feature type="transmembrane region" description="Helical" evidence="1">
    <location>
        <begin position="159"/>
        <end position="176"/>
    </location>
</feature>
<feature type="transmembrane region" description="Helical" evidence="1">
    <location>
        <begin position="182"/>
        <end position="199"/>
    </location>
</feature>
<accession>A0A1I6KB29</accession>
<dbReference type="AlphaFoldDB" id="A0A1I6KB29"/>
<dbReference type="EMBL" id="FOZC01000016">
    <property type="protein sequence ID" value="SFR88080.1"/>
    <property type="molecule type" value="Genomic_DNA"/>
</dbReference>
<name>A0A1I6KB29_9FIRM</name>
<sequence>MVGKFLRKYAYAFFPVIAALVLNTAGYVLIGKHALVGPLHDFSIPLDHRIPLVPVFIFIYIGAFLQWAIGYLTAMAENPTFCYKAFSSEIYAKILALVCFAVIPSTIIRPEVDGAGIACALTRFVYAKDFAVNLFPSIHCLESWFCFRTAMAEHRPDWYKIAMAVMTVLVCLSVVFVRQHVIVDIIGGIAVMEIGFLIARRWDLSWIFRRIGRRVYQKLTELMD</sequence>
<keyword evidence="1" id="KW-0812">Transmembrane</keyword>
<dbReference type="RefSeq" id="WP_031474092.1">
    <property type="nucleotide sequence ID" value="NZ_FOZC01000016.1"/>
</dbReference>
<evidence type="ECO:0000313" key="3">
    <source>
        <dbReference type="Proteomes" id="UP000214760"/>
    </source>
</evidence>
<feature type="transmembrane region" description="Helical" evidence="1">
    <location>
        <begin position="50"/>
        <end position="69"/>
    </location>
</feature>
<organism evidence="2 3">
    <name type="scientific">[Clostridium] aminophilum</name>
    <dbReference type="NCBI Taxonomy" id="1526"/>
    <lineage>
        <taxon>Bacteria</taxon>
        <taxon>Bacillati</taxon>
        <taxon>Bacillota</taxon>
        <taxon>Clostridia</taxon>
        <taxon>Lachnospirales</taxon>
        <taxon>Lachnospiraceae</taxon>
    </lineage>
</organism>
<evidence type="ECO:0000256" key="1">
    <source>
        <dbReference type="SAM" id="Phobius"/>
    </source>
</evidence>
<evidence type="ECO:0008006" key="4">
    <source>
        <dbReference type="Google" id="ProtNLM"/>
    </source>
</evidence>
<proteinExistence type="predicted"/>
<protein>
    <recommendedName>
        <fullName evidence="4">PAP2 superfamily protein</fullName>
    </recommendedName>
</protein>
<feature type="transmembrane region" description="Helical" evidence="1">
    <location>
        <begin position="9"/>
        <end position="30"/>
    </location>
</feature>
<keyword evidence="1" id="KW-1133">Transmembrane helix</keyword>
<keyword evidence="1" id="KW-0472">Membrane</keyword>